<protein>
    <submittedName>
        <fullName evidence="2">Uncharacterized protein</fullName>
    </submittedName>
</protein>
<comment type="caution">
    <text evidence="2">The sequence shown here is derived from an EMBL/GenBank/DDBJ whole genome shotgun (WGS) entry which is preliminary data.</text>
</comment>
<feature type="region of interest" description="Disordered" evidence="1">
    <location>
        <begin position="1"/>
        <end position="49"/>
    </location>
</feature>
<sequence>MPSPVNGVEPFDSLIEEYNNERPHEALSMRYPGELYTPSPRVYRPPEQP</sequence>
<proteinExistence type="predicted"/>
<dbReference type="Proteomes" id="UP000005615">
    <property type="component" value="Unassembled WGS sequence"/>
</dbReference>
<dbReference type="AlphaFoldDB" id="F3L677"/>
<evidence type="ECO:0000256" key="1">
    <source>
        <dbReference type="SAM" id="MobiDB-lite"/>
    </source>
</evidence>
<evidence type="ECO:0000313" key="3">
    <source>
        <dbReference type="Proteomes" id="UP000005615"/>
    </source>
</evidence>
<reference evidence="2 3" key="1">
    <citation type="journal article" date="2011" name="J. Bacteriol.">
        <title>Genome sequence of strain IMCC3088, a proteorhodopsin-containing marine bacterium belonging to the OM60/NOR5 clade.</title>
        <authorList>
            <person name="Jang Y."/>
            <person name="Oh H.M."/>
            <person name="Kang I."/>
            <person name="Lee K."/>
            <person name="Yang S.J."/>
            <person name="Cho J.C."/>
        </authorList>
    </citation>
    <scope>NUCLEOTIDE SEQUENCE [LARGE SCALE GENOMIC DNA]</scope>
    <source>
        <strain evidence="2 3">IMCC3088</strain>
    </source>
</reference>
<organism evidence="2 3">
    <name type="scientific">Aequoribacter fuscus</name>
    <dbReference type="NCBI Taxonomy" id="2518989"/>
    <lineage>
        <taxon>Bacteria</taxon>
        <taxon>Pseudomonadati</taxon>
        <taxon>Pseudomonadota</taxon>
        <taxon>Gammaproteobacteria</taxon>
        <taxon>Cellvibrionales</taxon>
        <taxon>Halieaceae</taxon>
        <taxon>Aequoribacter</taxon>
    </lineage>
</organism>
<dbReference type="STRING" id="2518989.IMCC3088_860"/>
<evidence type="ECO:0000313" key="2">
    <source>
        <dbReference type="EMBL" id="EGG28167.1"/>
    </source>
</evidence>
<gene>
    <name evidence="2" type="ORF">IMCC3088_860</name>
</gene>
<name>F3L677_9GAMM</name>
<accession>F3L677</accession>
<dbReference type="EMBL" id="AEIG01000168">
    <property type="protein sequence ID" value="EGG28167.1"/>
    <property type="molecule type" value="Genomic_DNA"/>
</dbReference>
<keyword evidence="3" id="KW-1185">Reference proteome</keyword>